<dbReference type="PANTHER" id="PTHR46579">
    <property type="entry name" value="F5/8 TYPE C DOMAIN-CONTAINING PROTEIN-RELATED"/>
    <property type="match status" value="1"/>
</dbReference>
<evidence type="ECO:0000313" key="2">
    <source>
        <dbReference type="Proteomes" id="UP000663824"/>
    </source>
</evidence>
<name>A0A816PWL3_9BILA</name>
<reference evidence="1" key="1">
    <citation type="submission" date="2021-02" db="EMBL/GenBank/DDBJ databases">
        <authorList>
            <person name="Nowell W R."/>
        </authorList>
    </citation>
    <scope>NUCLEOTIDE SEQUENCE</scope>
</reference>
<dbReference type="InterPro" id="IPR004242">
    <property type="entry name" value="Transposase_21"/>
</dbReference>
<sequence length="888" mass="102031">MDALDLTEQQLEKCIGKNIRITARRIMKAKYPSPVIGFKFADVDKDHISAARDYARLMHPREEKFCTDGDLNHAMGNVFAVNTHKTILKHDGQALHQREANTIDISRAIGDDIIDVSTISINESIDYPIDDKPNSNTSTFLNDAMLNIEQIKCNTSSTVTEKDIACALILLKKRHRLSARCMDDIISLLRTLSVKNVPSSWYKLKKILTGTISSPAPSFICPECEGISKSNVTCSQCSNRFNVMSKPNSFLSSSIKNQIERILRYNRDVFSNNVSLAASMKDICDGAVYQKLQAETQDPFITLTLNADGIQPHPSSVQTIWPILLVIDEIPLKRRFDIENIILAGVWPGPKKPTRIEMSLFLRPLIDELLNLERGEHFDFHDQDNNAVTARVFLIGACCDKPAQVLLQFLSEPTAAFGCGRCEVKGFMVKTAKDGNVRSFATTRADLMEIERRSNMRFDVLLDIKLLHDQLRQSLLGRIDKSLMMQHKIEEKGITGPCIFRELSYFDVGNGFMADSLHNVYIGAFKRMLSLWLDHQYRFEDWSISTHLHRLQSIFRALRLPSTTCRFPRSLISYSKFKANEMRVLLLFGHVIFKNVLKKKYYDHLIKLVVMMHLCESRKVHHSYINIINRLGRSFVIDFPTLYSKRHCVQVVHSIIHISDTVRDFGPLQSFSTFQFENELGLLMRTNKSTRRHAQEMINNLHMIQEAHYHLHNLSTFNIDFSSYLSSRFINRYSIRDQQKGQARHPSKNPDELVRVFFPHSKVNFYQTLHIGKLRLCTRSYATNKIADDSNIIFLLDGIEYSSRIRAIFTLDNDEPYLLVAYLRDLNPLTYAINVNENVAYPNILYTSTSKWNFTPIEVNDFIEKSAFFRSTAGISYFLRFPTLEHCS</sequence>
<proteinExistence type="predicted"/>
<dbReference type="AlphaFoldDB" id="A0A816PWL3"/>
<gene>
    <name evidence="1" type="ORF">MBJ925_LOCUS13683</name>
</gene>
<protein>
    <submittedName>
        <fullName evidence="1">Uncharacterized protein</fullName>
    </submittedName>
</protein>
<dbReference type="Proteomes" id="UP000663824">
    <property type="component" value="Unassembled WGS sequence"/>
</dbReference>
<organism evidence="1 2">
    <name type="scientific">Rotaria magnacalcarata</name>
    <dbReference type="NCBI Taxonomy" id="392030"/>
    <lineage>
        <taxon>Eukaryota</taxon>
        <taxon>Metazoa</taxon>
        <taxon>Spiralia</taxon>
        <taxon>Gnathifera</taxon>
        <taxon>Rotifera</taxon>
        <taxon>Eurotatoria</taxon>
        <taxon>Bdelloidea</taxon>
        <taxon>Philodinida</taxon>
        <taxon>Philodinidae</taxon>
        <taxon>Rotaria</taxon>
    </lineage>
</organism>
<dbReference type="Pfam" id="PF02992">
    <property type="entry name" value="Transposase_21"/>
    <property type="match status" value="1"/>
</dbReference>
<evidence type="ECO:0000313" key="1">
    <source>
        <dbReference type="EMBL" id="CAF2053899.1"/>
    </source>
</evidence>
<dbReference type="EMBL" id="CAJNRE010006339">
    <property type="protein sequence ID" value="CAF2053899.1"/>
    <property type="molecule type" value="Genomic_DNA"/>
</dbReference>
<accession>A0A816PWL3</accession>
<comment type="caution">
    <text evidence="1">The sequence shown here is derived from an EMBL/GenBank/DDBJ whole genome shotgun (WGS) entry which is preliminary data.</text>
</comment>
<dbReference type="PANTHER" id="PTHR46579:SF1">
    <property type="entry name" value="F5_8 TYPE C DOMAIN-CONTAINING PROTEIN"/>
    <property type="match status" value="1"/>
</dbReference>